<dbReference type="Gene3D" id="3.40.50.150">
    <property type="entry name" value="Vaccinia Virus protein VP39"/>
    <property type="match status" value="1"/>
</dbReference>
<dbReference type="PANTHER" id="PTHR37909">
    <property type="entry name" value="S-ADENOSYL-L-METHIONINE-DEPENDENT METHYLTRANSFERASES SUPERFAMILY PROTEIN"/>
    <property type="match status" value="1"/>
</dbReference>
<dbReference type="Proteomes" id="UP001497516">
    <property type="component" value="Chromosome 1"/>
</dbReference>
<proteinExistence type="predicted"/>
<organism evidence="2 3">
    <name type="scientific">Linum trigynum</name>
    <dbReference type="NCBI Taxonomy" id="586398"/>
    <lineage>
        <taxon>Eukaryota</taxon>
        <taxon>Viridiplantae</taxon>
        <taxon>Streptophyta</taxon>
        <taxon>Embryophyta</taxon>
        <taxon>Tracheophyta</taxon>
        <taxon>Spermatophyta</taxon>
        <taxon>Magnoliopsida</taxon>
        <taxon>eudicotyledons</taxon>
        <taxon>Gunneridae</taxon>
        <taxon>Pentapetalae</taxon>
        <taxon>rosids</taxon>
        <taxon>fabids</taxon>
        <taxon>Malpighiales</taxon>
        <taxon>Linaceae</taxon>
        <taxon>Linum</taxon>
    </lineage>
</organism>
<keyword evidence="1" id="KW-0812">Transmembrane</keyword>
<dbReference type="Pfam" id="PF13578">
    <property type="entry name" value="Methyltransf_24"/>
    <property type="match status" value="1"/>
</dbReference>
<evidence type="ECO:0008006" key="4">
    <source>
        <dbReference type="Google" id="ProtNLM"/>
    </source>
</evidence>
<evidence type="ECO:0000313" key="3">
    <source>
        <dbReference type="Proteomes" id="UP001497516"/>
    </source>
</evidence>
<evidence type="ECO:0000313" key="2">
    <source>
        <dbReference type="EMBL" id="CAL1357654.1"/>
    </source>
</evidence>
<feature type="transmembrane region" description="Helical" evidence="1">
    <location>
        <begin position="45"/>
        <end position="63"/>
    </location>
</feature>
<keyword evidence="1" id="KW-1133">Transmembrane helix</keyword>
<name>A0AAV2CM64_9ROSI</name>
<dbReference type="InterPro" id="IPR029063">
    <property type="entry name" value="SAM-dependent_MTases_sf"/>
</dbReference>
<gene>
    <name evidence="2" type="ORF">LTRI10_LOCUS5267</name>
</gene>
<dbReference type="AlphaFoldDB" id="A0AAV2CM64"/>
<dbReference type="SUPFAM" id="SSF53335">
    <property type="entry name" value="S-adenosyl-L-methionine-dependent methyltransferases"/>
    <property type="match status" value="1"/>
</dbReference>
<protein>
    <recommendedName>
        <fullName evidence="4">S-adenosyl-L-methionine-dependent methyltransferase</fullName>
    </recommendedName>
</protein>
<reference evidence="2 3" key="1">
    <citation type="submission" date="2024-04" db="EMBL/GenBank/DDBJ databases">
        <authorList>
            <person name="Fracassetti M."/>
        </authorList>
    </citation>
    <scope>NUCLEOTIDE SEQUENCE [LARGE SCALE GENOMIC DNA]</scope>
</reference>
<accession>A0AAV2CM64</accession>
<dbReference type="EMBL" id="OZ034813">
    <property type="protein sequence ID" value="CAL1357654.1"/>
    <property type="molecule type" value="Genomic_DNA"/>
</dbReference>
<keyword evidence="3" id="KW-1185">Reference proteome</keyword>
<sequence length="339" mass="37562">MPHFLIPLLLASTYAGVPYYNIEKEIKMKDGKSLHGSNKLSFNSTAIYTLLILLSFYIGYFYAASSSSSSTADNNDNNLPDSPLATTTATATAMTLPAELDNFRASPNCAANPLPTRQIRQTLIDRVYGGTSPFSDFPPPHVAGSLRHKCLKGWGSTTPVFRHLLEEVRPEVIIEVGTFLGASTVHMAKLARELGLDDTVILCIDDFRGWAGFREEFPFIKQVNGAVTLLYQFMQNAVYTNVTDSVLPLPFSAGSTLSVLCEWGVTADLIEIDAGHEFTSIWSDLNRAYRLLRPGGVMFGHDYFLVGDRRSVRRAVHLFAQMYGHTVQIDGQHWVLRTS</sequence>
<keyword evidence="1" id="KW-0472">Membrane</keyword>
<evidence type="ECO:0000256" key="1">
    <source>
        <dbReference type="SAM" id="Phobius"/>
    </source>
</evidence>
<dbReference type="PANTHER" id="PTHR37909:SF1">
    <property type="entry name" value="S-ADENOSYL-L-METHIONINE-DEPENDENT METHYLTRANSFERASES SUPERFAMILY PROTEIN"/>
    <property type="match status" value="1"/>
</dbReference>